<dbReference type="Proteomes" id="UP000574769">
    <property type="component" value="Unassembled WGS sequence"/>
</dbReference>
<name>A0A7W7F051_9SPHN</name>
<evidence type="ECO:0008006" key="4">
    <source>
        <dbReference type="Google" id="ProtNLM"/>
    </source>
</evidence>
<evidence type="ECO:0000256" key="1">
    <source>
        <dbReference type="SAM" id="Phobius"/>
    </source>
</evidence>
<proteinExistence type="predicted"/>
<dbReference type="AlphaFoldDB" id="A0A7W7F051"/>
<accession>A0A7W7F051</accession>
<sequence>MQAVRHLLAQRHLALWLYAATLILRLVVPTGYMIDVTQAHVAVIACPGVTAPSAMPFAGPGADPDAAMPMMHHAAAVSADPTADRDHPPAGHERADMPCAFAGLSAAMLAALDPLLLAGLIAFILRRGLGAARIAIPTGFRHAWPPLRGPPARA</sequence>
<feature type="transmembrane region" description="Helical" evidence="1">
    <location>
        <begin position="12"/>
        <end position="34"/>
    </location>
</feature>
<protein>
    <recommendedName>
        <fullName evidence="4">DUF2946 domain-containing protein</fullName>
    </recommendedName>
</protein>
<keyword evidence="1" id="KW-0812">Transmembrane</keyword>
<dbReference type="RefSeq" id="WP_184117006.1">
    <property type="nucleotide sequence ID" value="NZ_JACHNY010000015.1"/>
</dbReference>
<evidence type="ECO:0000313" key="3">
    <source>
        <dbReference type="Proteomes" id="UP000574769"/>
    </source>
</evidence>
<keyword evidence="1" id="KW-0472">Membrane</keyword>
<evidence type="ECO:0000313" key="2">
    <source>
        <dbReference type="EMBL" id="MBB4619789.1"/>
    </source>
</evidence>
<feature type="transmembrane region" description="Helical" evidence="1">
    <location>
        <begin position="100"/>
        <end position="125"/>
    </location>
</feature>
<dbReference type="EMBL" id="JACHNY010000015">
    <property type="protein sequence ID" value="MBB4619789.1"/>
    <property type="molecule type" value="Genomic_DNA"/>
</dbReference>
<organism evidence="2 3">
    <name type="scientific">Sphingomonas abaci</name>
    <dbReference type="NCBI Taxonomy" id="237611"/>
    <lineage>
        <taxon>Bacteria</taxon>
        <taxon>Pseudomonadati</taxon>
        <taxon>Pseudomonadota</taxon>
        <taxon>Alphaproteobacteria</taxon>
        <taxon>Sphingomonadales</taxon>
        <taxon>Sphingomonadaceae</taxon>
        <taxon>Sphingomonas</taxon>
    </lineage>
</organism>
<keyword evidence="1" id="KW-1133">Transmembrane helix</keyword>
<keyword evidence="3" id="KW-1185">Reference proteome</keyword>
<reference evidence="2 3" key="1">
    <citation type="submission" date="2020-08" db="EMBL/GenBank/DDBJ databases">
        <title>Genomic Encyclopedia of Type Strains, Phase IV (KMG-IV): sequencing the most valuable type-strain genomes for metagenomic binning, comparative biology and taxonomic classification.</title>
        <authorList>
            <person name="Goeker M."/>
        </authorList>
    </citation>
    <scope>NUCLEOTIDE SEQUENCE [LARGE SCALE GENOMIC DNA]</scope>
    <source>
        <strain evidence="2 3">DSM 15867</strain>
    </source>
</reference>
<comment type="caution">
    <text evidence="2">The sequence shown here is derived from an EMBL/GenBank/DDBJ whole genome shotgun (WGS) entry which is preliminary data.</text>
</comment>
<gene>
    <name evidence="2" type="ORF">GGQ96_003949</name>
</gene>